<evidence type="ECO:0000256" key="2">
    <source>
        <dbReference type="ARBA" id="ARBA00012925"/>
    </source>
</evidence>
<dbReference type="GO" id="GO:0034599">
    <property type="term" value="P:cellular response to oxidative stress"/>
    <property type="evidence" value="ECO:0007669"/>
    <property type="project" value="TreeGrafter"/>
</dbReference>
<feature type="binding site" evidence="7">
    <location>
        <position position="55"/>
    </location>
    <ligand>
        <name>Zn(2+)</name>
        <dbReference type="ChEBI" id="CHEBI:29105"/>
    </ligand>
</feature>
<keyword evidence="4 7" id="KW-0862">Zinc</keyword>
<evidence type="ECO:0000313" key="9">
    <source>
        <dbReference type="EMBL" id="KAJ7608671.1"/>
    </source>
</evidence>
<evidence type="ECO:0000313" key="10">
    <source>
        <dbReference type="Proteomes" id="UP001221142"/>
    </source>
</evidence>
<evidence type="ECO:0000256" key="5">
    <source>
        <dbReference type="ARBA" id="ARBA00023239"/>
    </source>
</evidence>
<gene>
    <name evidence="9" type="ORF">FB45DRAFT_1039347</name>
</gene>
<comment type="catalytic activity">
    <reaction evidence="6 8">
        <text>hydrogencarbonate + H(+) = CO2 + H2O</text>
        <dbReference type="Rhea" id="RHEA:10748"/>
        <dbReference type="ChEBI" id="CHEBI:15377"/>
        <dbReference type="ChEBI" id="CHEBI:15378"/>
        <dbReference type="ChEBI" id="CHEBI:16526"/>
        <dbReference type="ChEBI" id="CHEBI:17544"/>
        <dbReference type="EC" id="4.2.1.1"/>
    </reaction>
</comment>
<dbReference type="SUPFAM" id="SSF53056">
    <property type="entry name" value="beta-carbonic anhydrase, cab"/>
    <property type="match status" value="1"/>
</dbReference>
<dbReference type="GO" id="GO:0071244">
    <property type="term" value="P:cellular response to carbon dioxide"/>
    <property type="evidence" value="ECO:0007669"/>
    <property type="project" value="TreeGrafter"/>
</dbReference>
<sequence length="206" mass="22486">MATARIASDVANIDRLLLERNAAWAQIITDKDPAYFPNLATSKQEPKVLWIGCADSRVPETTICNSSLGDIFTHRNIANLATPTDDSAQAVVQYALTLPVDYIIVVGHTHCGGIQAALSIAQGIQPPNIPKDSPVDRWLVPIVQLAKELGGWNVPPTEADFRRLAVENARRQVANLSKLAIVQDAPVHLRAWLFEIEKGRLVDVGV</sequence>
<protein>
    <recommendedName>
        <fullName evidence="2 8">Carbonic anhydrase</fullName>
        <ecNumber evidence="2 8">4.2.1.1</ecNumber>
    </recommendedName>
    <alternativeName>
        <fullName evidence="8">Carbonate dehydratase</fullName>
    </alternativeName>
</protein>
<proteinExistence type="inferred from homology"/>
<comment type="caution">
    <text evidence="9">The sequence shown here is derived from an EMBL/GenBank/DDBJ whole genome shotgun (WGS) entry which is preliminary data.</text>
</comment>
<feature type="binding site" evidence="7">
    <location>
        <position position="108"/>
    </location>
    <ligand>
        <name>Zn(2+)</name>
        <dbReference type="ChEBI" id="CHEBI:29105"/>
    </ligand>
</feature>
<dbReference type="Proteomes" id="UP001221142">
    <property type="component" value="Unassembled WGS sequence"/>
</dbReference>
<dbReference type="InterPro" id="IPR036874">
    <property type="entry name" value="Carbonic_anhydrase_sf"/>
</dbReference>
<dbReference type="SMART" id="SM00947">
    <property type="entry name" value="Pro_CA"/>
    <property type="match status" value="1"/>
</dbReference>
<dbReference type="EMBL" id="JARKIF010000043">
    <property type="protein sequence ID" value="KAJ7608671.1"/>
    <property type="molecule type" value="Genomic_DNA"/>
</dbReference>
<dbReference type="InterPro" id="IPR001765">
    <property type="entry name" value="Carbonic_anhydrase"/>
</dbReference>
<evidence type="ECO:0000256" key="3">
    <source>
        <dbReference type="ARBA" id="ARBA00022723"/>
    </source>
</evidence>
<dbReference type="AlphaFoldDB" id="A0AAD7FAD6"/>
<comment type="function">
    <text evidence="8">Reversible hydration of carbon dioxide.</text>
</comment>
<dbReference type="GO" id="GO:0008270">
    <property type="term" value="F:zinc ion binding"/>
    <property type="evidence" value="ECO:0007669"/>
    <property type="project" value="UniProtKB-UniRule"/>
</dbReference>
<keyword evidence="3 7" id="KW-0479">Metal-binding</keyword>
<dbReference type="PANTHER" id="PTHR11002:SF76">
    <property type="entry name" value="CARBONIC ANHYDRASE"/>
    <property type="match status" value="1"/>
</dbReference>
<dbReference type="EC" id="4.2.1.1" evidence="2 8"/>
<reference evidence="9" key="1">
    <citation type="submission" date="2023-03" db="EMBL/GenBank/DDBJ databases">
        <title>Massive genome expansion in bonnet fungi (Mycena s.s.) driven by repeated elements and novel gene families across ecological guilds.</title>
        <authorList>
            <consortium name="Lawrence Berkeley National Laboratory"/>
            <person name="Harder C.B."/>
            <person name="Miyauchi S."/>
            <person name="Viragh M."/>
            <person name="Kuo A."/>
            <person name="Thoen E."/>
            <person name="Andreopoulos B."/>
            <person name="Lu D."/>
            <person name="Skrede I."/>
            <person name="Drula E."/>
            <person name="Henrissat B."/>
            <person name="Morin E."/>
            <person name="Kohler A."/>
            <person name="Barry K."/>
            <person name="LaButti K."/>
            <person name="Morin E."/>
            <person name="Salamov A."/>
            <person name="Lipzen A."/>
            <person name="Mereny Z."/>
            <person name="Hegedus B."/>
            <person name="Baldrian P."/>
            <person name="Stursova M."/>
            <person name="Weitz H."/>
            <person name="Taylor A."/>
            <person name="Grigoriev I.V."/>
            <person name="Nagy L.G."/>
            <person name="Martin F."/>
            <person name="Kauserud H."/>
        </authorList>
    </citation>
    <scope>NUCLEOTIDE SEQUENCE</scope>
    <source>
        <strain evidence="9">9284</strain>
    </source>
</reference>
<comment type="similarity">
    <text evidence="1 8">Belongs to the beta-class carbonic anhydrase family.</text>
</comment>
<keyword evidence="10" id="KW-1185">Reference proteome</keyword>
<dbReference type="GO" id="GO:0004089">
    <property type="term" value="F:carbonate dehydratase activity"/>
    <property type="evidence" value="ECO:0007669"/>
    <property type="project" value="UniProtKB-UniRule"/>
</dbReference>
<evidence type="ECO:0000256" key="1">
    <source>
        <dbReference type="ARBA" id="ARBA00006217"/>
    </source>
</evidence>
<evidence type="ECO:0000256" key="6">
    <source>
        <dbReference type="ARBA" id="ARBA00048348"/>
    </source>
</evidence>
<comment type="cofactor">
    <cofactor evidence="7">
        <name>Zn(2+)</name>
        <dbReference type="ChEBI" id="CHEBI:29105"/>
    </cofactor>
    <text evidence="7">Binds 1 zinc ion per subunit.</text>
</comment>
<organism evidence="9 10">
    <name type="scientific">Roridomyces roridus</name>
    <dbReference type="NCBI Taxonomy" id="1738132"/>
    <lineage>
        <taxon>Eukaryota</taxon>
        <taxon>Fungi</taxon>
        <taxon>Dikarya</taxon>
        <taxon>Basidiomycota</taxon>
        <taxon>Agaricomycotina</taxon>
        <taxon>Agaricomycetes</taxon>
        <taxon>Agaricomycetidae</taxon>
        <taxon>Agaricales</taxon>
        <taxon>Marasmiineae</taxon>
        <taxon>Mycenaceae</taxon>
        <taxon>Roridomyces</taxon>
    </lineage>
</organism>
<keyword evidence="5 8" id="KW-0456">Lyase</keyword>
<dbReference type="Gene3D" id="3.40.1050.10">
    <property type="entry name" value="Carbonic anhydrase"/>
    <property type="match status" value="1"/>
</dbReference>
<dbReference type="PANTHER" id="PTHR11002">
    <property type="entry name" value="CARBONIC ANHYDRASE"/>
    <property type="match status" value="1"/>
</dbReference>
<evidence type="ECO:0000256" key="4">
    <source>
        <dbReference type="ARBA" id="ARBA00022833"/>
    </source>
</evidence>
<name>A0AAD7FAD6_9AGAR</name>
<evidence type="ECO:0000256" key="7">
    <source>
        <dbReference type="PIRSR" id="PIRSR601765-1"/>
    </source>
</evidence>
<feature type="binding site" evidence="7">
    <location>
        <position position="53"/>
    </location>
    <ligand>
        <name>Zn(2+)</name>
        <dbReference type="ChEBI" id="CHEBI:29105"/>
    </ligand>
</feature>
<feature type="binding site" evidence="7">
    <location>
        <position position="111"/>
    </location>
    <ligand>
        <name>Zn(2+)</name>
        <dbReference type="ChEBI" id="CHEBI:29105"/>
    </ligand>
</feature>
<dbReference type="Pfam" id="PF00484">
    <property type="entry name" value="Pro_CA"/>
    <property type="match status" value="1"/>
</dbReference>
<accession>A0AAD7FAD6</accession>
<evidence type="ECO:0000256" key="8">
    <source>
        <dbReference type="RuleBase" id="RU003956"/>
    </source>
</evidence>